<evidence type="ECO:0000313" key="2">
    <source>
        <dbReference type="EMBL" id="GJN37286.1"/>
    </source>
</evidence>
<dbReference type="PANTHER" id="PTHR33223">
    <property type="entry name" value="CCHC-TYPE DOMAIN-CONTAINING PROTEIN"/>
    <property type="match status" value="1"/>
</dbReference>
<gene>
    <name evidence="2" type="primary">gb26221</name>
    <name evidence="2" type="ORF">PR202_gb26221</name>
</gene>
<proteinExistence type="predicted"/>
<reference evidence="2" key="2">
    <citation type="submission" date="2021-12" db="EMBL/GenBank/DDBJ databases">
        <title>Resequencing data analysis of finger millet.</title>
        <authorList>
            <person name="Hatakeyama M."/>
            <person name="Aluri S."/>
            <person name="Balachadran M.T."/>
            <person name="Sivarajan S.R."/>
            <person name="Poveda L."/>
            <person name="Shimizu-Inatsugi R."/>
            <person name="Schlapbach R."/>
            <person name="Sreeman S.M."/>
            <person name="Shimizu K.K."/>
        </authorList>
    </citation>
    <scope>NUCLEOTIDE SEQUENCE</scope>
</reference>
<evidence type="ECO:0000313" key="3">
    <source>
        <dbReference type="Proteomes" id="UP001054889"/>
    </source>
</evidence>
<dbReference type="PANTHER" id="PTHR33223:SF11">
    <property type="entry name" value="ELEMENT PROTEIN, PUTATIVE-RELATED"/>
    <property type="match status" value="1"/>
</dbReference>
<dbReference type="EMBL" id="BQKI01000094">
    <property type="protein sequence ID" value="GJN37286.1"/>
    <property type="molecule type" value="Genomic_DNA"/>
</dbReference>
<accession>A0AAV5FQL7</accession>
<sequence length="326" mass="37769">MPFLGECSENPYTHLQHFKLVCSTVNIPGVHKDTLRWKLFPFSLKDAAKTWYIRHVEDAEGSWPSLREFFCKKFFPVSKIIGLRRKLINFKQKDQEPLGAAWERLLSYTTVGLDLGLPECMLLQHFVWGLKPKSAKFLDIAIGGAFVYTTPVEGRRILAKILCNLEDYQPTPSEDHLEDAQLANLSPVIPTPDPPIIEEVDCSPTFNTLDPYLFRHESPFSLQEAEVEPLPLPKIWDDDDDLSDIGNVRTMPVERRMDFTLVEPEEPDWEEREIQKEQLFNLSSILSQEWIDESRADPDLVIYRSEAPKISIENKQFLHMDTYYDL</sequence>
<comment type="caution">
    <text evidence="2">The sequence shown here is derived from an EMBL/GenBank/DDBJ whole genome shotgun (WGS) entry which is preliminary data.</text>
</comment>
<evidence type="ECO:0000259" key="1">
    <source>
        <dbReference type="Pfam" id="PF03732"/>
    </source>
</evidence>
<dbReference type="InterPro" id="IPR005162">
    <property type="entry name" value="Retrotrans_gag_dom"/>
</dbReference>
<dbReference type="Pfam" id="PF03732">
    <property type="entry name" value="Retrotrans_gag"/>
    <property type="match status" value="1"/>
</dbReference>
<dbReference type="Proteomes" id="UP001054889">
    <property type="component" value="Unassembled WGS sequence"/>
</dbReference>
<organism evidence="2 3">
    <name type="scientific">Eleusine coracana subsp. coracana</name>
    <dbReference type="NCBI Taxonomy" id="191504"/>
    <lineage>
        <taxon>Eukaryota</taxon>
        <taxon>Viridiplantae</taxon>
        <taxon>Streptophyta</taxon>
        <taxon>Embryophyta</taxon>
        <taxon>Tracheophyta</taxon>
        <taxon>Spermatophyta</taxon>
        <taxon>Magnoliopsida</taxon>
        <taxon>Liliopsida</taxon>
        <taxon>Poales</taxon>
        <taxon>Poaceae</taxon>
        <taxon>PACMAD clade</taxon>
        <taxon>Chloridoideae</taxon>
        <taxon>Cynodonteae</taxon>
        <taxon>Eleusininae</taxon>
        <taxon>Eleusine</taxon>
    </lineage>
</organism>
<reference evidence="2" key="1">
    <citation type="journal article" date="2018" name="DNA Res.">
        <title>Multiple hybrid de novo genome assembly of finger millet, an orphan allotetraploid crop.</title>
        <authorList>
            <person name="Hatakeyama M."/>
            <person name="Aluri S."/>
            <person name="Balachadran M.T."/>
            <person name="Sivarajan S.R."/>
            <person name="Patrignani A."/>
            <person name="Gruter S."/>
            <person name="Poveda L."/>
            <person name="Shimizu-Inatsugi R."/>
            <person name="Baeten J."/>
            <person name="Francoijs K.J."/>
            <person name="Nataraja K.N."/>
            <person name="Reddy Y.A.N."/>
            <person name="Phadnis S."/>
            <person name="Ravikumar R.L."/>
            <person name="Schlapbach R."/>
            <person name="Sreeman S.M."/>
            <person name="Shimizu K.K."/>
        </authorList>
    </citation>
    <scope>NUCLEOTIDE SEQUENCE</scope>
</reference>
<name>A0AAV5FQL7_ELECO</name>
<protein>
    <recommendedName>
        <fullName evidence="1">Retrotransposon gag domain-containing protein</fullName>
    </recommendedName>
</protein>
<keyword evidence="3" id="KW-1185">Reference proteome</keyword>
<dbReference type="AlphaFoldDB" id="A0AAV5FQL7"/>
<feature type="domain" description="Retrotransposon gag" evidence="1">
    <location>
        <begin position="38"/>
        <end position="132"/>
    </location>
</feature>